<dbReference type="STRING" id="1036808.A0A0C3E9Q6"/>
<dbReference type="GO" id="GO:0016491">
    <property type="term" value="F:oxidoreductase activity"/>
    <property type="evidence" value="ECO:0007669"/>
    <property type="project" value="UniProtKB-KW"/>
</dbReference>
<dbReference type="InterPro" id="IPR001155">
    <property type="entry name" value="OxRdtase_FMN_N"/>
</dbReference>
<sequence length="524" mass="58136">MTTDIFSPVTLPCGRTISNRLVKVALYEHLATFLGGPPNPHHLRLYGEWAKHDWGMIITGNVQVDRRHLTLGRDIVMPTELTAETLKPFKRLAQAIHNDAEAKEDGLDGQNSIRNTGEIRPLAIMQLSHAGRQSPVLIGGRPPFIPPIAPSSVAVGSRTLAAKPSFTTSSSAQLSGEEDAREGRNSSDPMFRILFQVPREMTLDDITNVQLSFVTAALVALKTGFDGVQLHCAHGYLLSQFLDPKINFRRDGYSITPHVNALRMLREIVDAIRGLTPPDFVLGIKINSADNVQARESPSDAGFQMEMNRVLDYVCRIADWGTVDFIEISGGDYESPDFMSSEKTTPRQAFFAHFSTIAKEHVKRLQPSRNGSSVPLILLTGGLRSPAHLQTALTNDHADLLGIGRGSILRPDLPAVLQKRGERVDAVFDTELFAHEPDDDLKPPFWFPKVRLIGASVGVSWYTIQMRRIAESQTKRTSSDPSLAYNIGAMEAILRMWIWLDWTHCLCLLGVALIAPYGMYLTYY</sequence>
<keyword evidence="3" id="KW-0288">FMN</keyword>
<keyword evidence="6" id="KW-0472">Membrane</keyword>
<dbReference type="InParanoid" id="A0A0C3E9Q6"/>
<keyword evidence="6" id="KW-0812">Transmembrane</keyword>
<dbReference type="Proteomes" id="UP000053989">
    <property type="component" value="Unassembled WGS sequence"/>
</dbReference>
<dbReference type="HOGENOM" id="CLU_012153_6_2_1"/>
<dbReference type="SUPFAM" id="SSF51395">
    <property type="entry name" value="FMN-linked oxidoreductases"/>
    <property type="match status" value="1"/>
</dbReference>
<evidence type="ECO:0000256" key="5">
    <source>
        <dbReference type="SAM" id="MobiDB-lite"/>
    </source>
</evidence>
<dbReference type="Pfam" id="PF00724">
    <property type="entry name" value="Oxidored_FMN"/>
    <property type="match status" value="1"/>
</dbReference>
<dbReference type="InterPro" id="IPR013785">
    <property type="entry name" value="Aldolase_TIM"/>
</dbReference>
<dbReference type="EMBL" id="KN822024">
    <property type="protein sequence ID" value="KIM65084.1"/>
    <property type="molecule type" value="Genomic_DNA"/>
</dbReference>
<feature type="domain" description="NADH:flavin oxidoreductase/NADH oxidase N-terminal" evidence="7">
    <location>
        <begin position="196"/>
        <end position="419"/>
    </location>
</feature>
<reference evidence="9" key="2">
    <citation type="submission" date="2015-01" db="EMBL/GenBank/DDBJ databases">
        <title>Evolutionary Origins and Diversification of the Mycorrhizal Mutualists.</title>
        <authorList>
            <consortium name="DOE Joint Genome Institute"/>
            <consortium name="Mycorrhizal Genomics Consortium"/>
            <person name="Kohler A."/>
            <person name="Kuo A."/>
            <person name="Nagy L.G."/>
            <person name="Floudas D."/>
            <person name="Copeland A."/>
            <person name="Barry K.W."/>
            <person name="Cichocki N."/>
            <person name="Veneault-Fourrey C."/>
            <person name="LaButti K."/>
            <person name="Lindquist E.A."/>
            <person name="Lipzen A."/>
            <person name="Lundell T."/>
            <person name="Morin E."/>
            <person name="Murat C."/>
            <person name="Riley R."/>
            <person name="Ohm R."/>
            <person name="Sun H."/>
            <person name="Tunlid A."/>
            <person name="Henrissat B."/>
            <person name="Grigoriev I.V."/>
            <person name="Hibbett D.S."/>
            <person name="Martin F."/>
        </authorList>
    </citation>
    <scope>NUCLEOTIDE SEQUENCE [LARGE SCALE GENOMIC DNA]</scope>
    <source>
        <strain evidence="9">Foug A</strain>
    </source>
</reference>
<reference evidence="8 9" key="1">
    <citation type="submission" date="2014-04" db="EMBL/GenBank/DDBJ databases">
        <authorList>
            <consortium name="DOE Joint Genome Institute"/>
            <person name="Kuo A."/>
            <person name="Kohler A."/>
            <person name="Nagy L.G."/>
            <person name="Floudas D."/>
            <person name="Copeland A."/>
            <person name="Barry K.W."/>
            <person name="Cichocki N."/>
            <person name="Veneault-Fourrey C."/>
            <person name="LaButti K."/>
            <person name="Lindquist E.A."/>
            <person name="Lipzen A."/>
            <person name="Lundell T."/>
            <person name="Morin E."/>
            <person name="Murat C."/>
            <person name="Sun H."/>
            <person name="Tunlid A."/>
            <person name="Henrissat B."/>
            <person name="Grigoriev I.V."/>
            <person name="Hibbett D.S."/>
            <person name="Martin F."/>
            <person name="Nordberg H.P."/>
            <person name="Cantor M.N."/>
            <person name="Hua S.X."/>
        </authorList>
    </citation>
    <scope>NUCLEOTIDE SEQUENCE [LARGE SCALE GENOMIC DNA]</scope>
    <source>
        <strain evidence="8 9">Foug A</strain>
    </source>
</reference>
<evidence type="ECO:0000256" key="2">
    <source>
        <dbReference type="ARBA" id="ARBA00022630"/>
    </source>
</evidence>
<evidence type="ECO:0000256" key="1">
    <source>
        <dbReference type="ARBA" id="ARBA00005979"/>
    </source>
</evidence>
<evidence type="ECO:0000313" key="8">
    <source>
        <dbReference type="EMBL" id="KIM65084.1"/>
    </source>
</evidence>
<keyword evidence="6" id="KW-1133">Transmembrane helix</keyword>
<evidence type="ECO:0000256" key="6">
    <source>
        <dbReference type="SAM" id="Phobius"/>
    </source>
</evidence>
<evidence type="ECO:0000256" key="3">
    <source>
        <dbReference type="ARBA" id="ARBA00022643"/>
    </source>
</evidence>
<feature type="region of interest" description="Disordered" evidence="5">
    <location>
        <begin position="166"/>
        <end position="185"/>
    </location>
</feature>
<dbReference type="AlphaFoldDB" id="A0A0C3E9Q6"/>
<evidence type="ECO:0000259" key="7">
    <source>
        <dbReference type="Pfam" id="PF00724"/>
    </source>
</evidence>
<dbReference type="InterPro" id="IPR051799">
    <property type="entry name" value="NADH_flavin_oxidoreductase"/>
</dbReference>
<dbReference type="PANTHER" id="PTHR43656:SF2">
    <property type="entry name" value="BINDING OXIDOREDUCTASE, PUTATIVE (AFU_ORTHOLOGUE AFUA_2G08260)-RELATED"/>
    <property type="match status" value="1"/>
</dbReference>
<keyword evidence="9" id="KW-1185">Reference proteome</keyword>
<gene>
    <name evidence="8" type="ORF">SCLCIDRAFT_113639</name>
</gene>
<dbReference type="PANTHER" id="PTHR43656">
    <property type="entry name" value="BINDING OXIDOREDUCTASE, PUTATIVE (AFU_ORTHOLOGUE AFUA_2G08260)-RELATED"/>
    <property type="match status" value="1"/>
</dbReference>
<evidence type="ECO:0000256" key="4">
    <source>
        <dbReference type="ARBA" id="ARBA00023002"/>
    </source>
</evidence>
<dbReference type="Gene3D" id="3.20.20.70">
    <property type="entry name" value="Aldolase class I"/>
    <property type="match status" value="1"/>
</dbReference>
<keyword evidence="4" id="KW-0560">Oxidoreductase</keyword>
<name>A0A0C3E9Q6_9AGAM</name>
<protein>
    <recommendedName>
        <fullName evidence="7">NADH:flavin oxidoreductase/NADH oxidase N-terminal domain-containing protein</fullName>
    </recommendedName>
</protein>
<organism evidence="8 9">
    <name type="scientific">Scleroderma citrinum Foug A</name>
    <dbReference type="NCBI Taxonomy" id="1036808"/>
    <lineage>
        <taxon>Eukaryota</taxon>
        <taxon>Fungi</taxon>
        <taxon>Dikarya</taxon>
        <taxon>Basidiomycota</taxon>
        <taxon>Agaricomycotina</taxon>
        <taxon>Agaricomycetes</taxon>
        <taxon>Agaricomycetidae</taxon>
        <taxon>Boletales</taxon>
        <taxon>Sclerodermatineae</taxon>
        <taxon>Sclerodermataceae</taxon>
        <taxon>Scleroderma</taxon>
    </lineage>
</organism>
<dbReference type="OrthoDB" id="1663137at2759"/>
<evidence type="ECO:0000313" key="9">
    <source>
        <dbReference type="Proteomes" id="UP000053989"/>
    </source>
</evidence>
<keyword evidence="2" id="KW-0285">Flavoprotein</keyword>
<dbReference type="GO" id="GO:0010181">
    <property type="term" value="F:FMN binding"/>
    <property type="evidence" value="ECO:0007669"/>
    <property type="project" value="InterPro"/>
</dbReference>
<feature type="transmembrane region" description="Helical" evidence="6">
    <location>
        <begin position="496"/>
        <end position="520"/>
    </location>
</feature>
<comment type="similarity">
    <text evidence="1">Belongs to the NADH:flavin oxidoreductase/NADH oxidase family.</text>
</comment>
<accession>A0A0C3E9Q6</accession>
<proteinExistence type="inferred from homology"/>